<dbReference type="RefSeq" id="WP_259430445.1">
    <property type="nucleotide sequence ID" value="NZ_CP103424.1"/>
</dbReference>
<keyword evidence="2" id="KW-0812">Transmembrane</keyword>
<name>A0ABY5U0H3_9MOLU</name>
<organism evidence="3 4">
    <name type="scientific">Mycoplasma cottewii</name>
    <dbReference type="NCBI Taxonomy" id="51364"/>
    <lineage>
        <taxon>Bacteria</taxon>
        <taxon>Bacillati</taxon>
        <taxon>Mycoplasmatota</taxon>
        <taxon>Mollicutes</taxon>
        <taxon>Mycoplasmataceae</taxon>
        <taxon>Mycoplasma</taxon>
    </lineage>
</organism>
<sequence length="164" mass="18513">MKKKHLLNFLSTFFMFILVIIANESFGYGNNQHLHVLGKETTPYALAVTGFVFAGLALVIPFLLAFIKSKKIKKHEKLLIIINMSILILATMFLIIAVPFFIAVLGFKALTPGLGIIILYLVGISYAIPTHFKIILENKDCSKDCSHDKKDEEKEDKKDEKDKK</sequence>
<proteinExistence type="predicted"/>
<protein>
    <recommendedName>
        <fullName evidence="5">DUF4293 family protein</fullName>
    </recommendedName>
</protein>
<feature type="transmembrane region" description="Helical" evidence="2">
    <location>
        <begin position="109"/>
        <end position="129"/>
    </location>
</feature>
<dbReference type="EMBL" id="CP103424">
    <property type="protein sequence ID" value="UWD35301.1"/>
    <property type="molecule type" value="Genomic_DNA"/>
</dbReference>
<feature type="region of interest" description="Disordered" evidence="1">
    <location>
        <begin position="142"/>
        <end position="164"/>
    </location>
</feature>
<keyword evidence="2" id="KW-1133">Transmembrane helix</keyword>
<keyword evidence="2" id="KW-0472">Membrane</keyword>
<feature type="transmembrane region" description="Helical" evidence="2">
    <location>
        <begin position="78"/>
        <end position="103"/>
    </location>
</feature>
<keyword evidence="4" id="KW-1185">Reference proteome</keyword>
<reference evidence="3" key="1">
    <citation type="submission" date="2022-08" db="EMBL/GenBank/DDBJ databases">
        <title>Complete genome sequence of Mycoplasma cottewii type strain VIS.</title>
        <authorList>
            <person name="Spergser J."/>
        </authorList>
    </citation>
    <scope>NUCLEOTIDE SEQUENCE</scope>
    <source>
        <strain evidence="3">VIS</strain>
    </source>
</reference>
<dbReference type="Proteomes" id="UP001059819">
    <property type="component" value="Chromosome"/>
</dbReference>
<feature type="transmembrane region" description="Helical" evidence="2">
    <location>
        <begin position="43"/>
        <end position="66"/>
    </location>
</feature>
<evidence type="ECO:0000256" key="1">
    <source>
        <dbReference type="SAM" id="MobiDB-lite"/>
    </source>
</evidence>
<evidence type="ECO:0000256" key="2">
    <source>
        <dbReference type="SAM" id="Phobius"/>
    </source>
</evidence>
<evidence type="ECO:0008006" key="5">
    <source>
        <dbReference type="Google" id="ProtNLM"/>
    </source>
</evidence>
<evidence type="ECO:0000313" key="3">
    <source>
        <dbReference type="EMBL" id="UWD35301.1"/>
    </source>
</evidence>
<evidence type="ECO:0000313" key="4">
    <source>
        <dbReference type="Proteomes" id="UP001059819"/>
    </source>
</evidence>
<accession>A0ABY5U0H3</accession>
<feature type="transmembrane region" description="Helical" evidence="2">
    <location>
        <begin position="7"/>
        <end position="23"/>
    </location>
</feature>
<gene>
    <name evidence="3" type="ORF">NX779_01540</name>
</gene>